<dbReference type="Proteomes" id="UP001597277">
    <property type="component" value="Unassembled WGS sequence"/>
</dbReference>
<dbReference type="Gene3D" id="2.60.40.1760">
    <property type="entry name" value="glycosyl hydrolase (family 31)"/>
    <property type="match status" value="1"/>
</dbReference>
<sequence length="796" mass="87692">MRIQHADPVASTEAVVAGDHYRLTVLTDGLIRLEFSPDGAFEDRASTFAINRRLPVPDFTVSDAGTHLELTTARLRVTYDRQPFSANGLSVAVRGPIDAVWRYGQPSDDLGGTARTLDNADGAVPLGPGVAGRRGIAVIDDSESFLFDGEWIGTRRPGRLDVYVFAYGRDVSDALQAFYAVSGLPPVLPRYALGNWWSRFYPYTTESYQEVVRRFRSEQVPISVSVIDMDWHLTEIDPEHGVGWTGYTWNQELFPDPEAFLTWLHDQGMRVTLNLHPAEGVRSFEAPYPAMARALGREPDGTPIPFDITDARFAEAYLDMHRDLEAQGVDFWWIDWQQGEHTRLVGVDPLWVLNHLHFIDSARDERRGLILSRYAGPGSHRYPVGFSGDTVISWDSLAFQVAFTATAANVGYGWWSHDIGGHFGGVRDDELTTRWVQLGTFSPVLRLHSGRNPFLTKEPWSFEEPVRGVIDDFLRLRHRLVPYLHTMNHRAASGTPLVRPLYHAHPGTTEAYERSDQFLFGSEVMLAPITSPHDEVTQLGSVRTWLPEGTWVDLLTELVYDGGREIVMHRDLASVPVLAPAGAIVPTDGARSLGNEPVNPEHVEVVVVVGADGEFVLVEDDDTAGGALAGTTIRFDQATGRLRIAPPEGETSVLPRRRTWTVTFPALAGNVVQVEIGGAQVDGSRLETASDTAPVRGDTAGRLAPAARCSITVPDVPLTSGVVVDVGPSPVLHDNPVDAELFRRIDRARIGHETKNRLYRLLTAPIPVASRLSGMQALGLAPEMVNALSEVFLARA</sequence>
<evidence type="ECO:0000256" key="1">
    <source>
        <dbReference type="ARBA" id="ARBA00007806"/>
    </source>
</evidence>
<dbReference type="CDD" id="cd06595">
    <property type="entry name" value="GH31_u1"/>
    <property type="match status" value="1"/>
</dbReference>
<comment type="similarity">
    <text evidence="1 2">Belongs to the glycosyl hydrolase 31 family.</text>
</comment>
<dbReference type="Pfam" id="PF21365">
    <property type="entry name" value="Glyco_hydro_31_3rd"/>
    <property type="match status" value="1"/>
</dbReference>
<protein>
    <submittedName>
        <fullName evidence="5">Glycoside hydrolase family 31 protein</fullName>
    </submittedName>
</protein>
<name>A0ABW4L0L0_9MICO</name>
<dbReference type="GO" id="GO:0016787">
    <property type="term" value="F:hydrolase activity"/>
    <property type="evidence" value="ECO:0007669"/>
    <property type="project" value="UniProtKB-KW"/>
</dbReference>
<dbReference type="SUPFAM" id="SSF51445">
    <property type="entry name" value="(Trans)glycosidases"/>
    <property type="match status" value="1"/>
</dbReference>
<dbReference type="InterPro" id="IPR048395">
    <property type="entry name" value="Glyco_hydro_31_C"/>
</dbReference>
<dbReference type="Gene3D" id="2.60.40.1180">
    <property type="entry name" value="Golgi alpha-mannosidase II"/>
    <property type="match status" value="2"/>
</dbReference>
<dbReference type="RefSeq" id="WP_388002540.1">
    <property type="nucleotide sequence ID" value="NZ_JBHUEE010000002.1"/>
</dbReference>
<dbReference type="SUPFAM" id="SSF51011">
    <property type="entry name" value="Glycosyl hydrolase domain"/>
    <property type="match status" value="1"/>
</dbReference>
<keyword evidence="2" id="KW-0326">Glycosidase</keyword>
<feature type="domain" description="Glycosyl hydrolase family 31 C-terminal" evidence="4">
    <location>
        <begin position="494"/>
        <end position="585"/>
    </location>
</feature>
<dbReference type="PANTHER" id="PTHR22762:SF89">
    <property type="entry name" value="ALPHA-XYLOSIDASE"/>
    <property type="match status" value="1"/>
</dbReference>
<dbReference type="Pfam" id="PF01055">
    <property type="entry name" value="Glyco_hydro_31_2nd"/>
    <property type="match status" value="1"/>
</dbReference>
<dbReference type="InterPro" id="IPR000322">
    <property type="entry name" value="Glyco_hydro_31_TIM"/>
</dbReference>
<evidence type="ECO:0000259" key="4">
    <source>
        <dbReference type="Pfam" id="PF21365"/>
    </source>
</evidence>
<keyword evidence="2 5" id="KW-0378">Hydrolase</keyword>
<organism evidence="5 6">
    <name type="scientific">Georgenia deserti</name>
    <dbReference type="NCBI Taxonomy" id="2093781"/>
    <lineage>
        <taxon>Bacteria</taxon>
        <taxon>Bacillati</taxon>
        <taxon>Actinomycetota</taxon>
        <taxon>Actinomycetes</taxon>
        <taxon>Micrococcales</taxon>
        <taxon>Bogoriellaceae</taxon>
        <taxon>Georgenia</taxon>
    </lineage>
</organism>
<reference evidence="6" key="1">
    <citation type="journal article" date="2019" name="Int. J. Syst. Evol. Microbiol.">
        <title>The Global Catalogue of Microorganisms (GCM) 10K type strain sequencing project: providing services to taxonomists for standard genome sequencing and annotation.</title>
        <authorList>
            <consortium name="The Broad Institute Genomics Platform"/>
            <consortium name="The Broad Institute Genome Sequencing Center for Infectious Disease"/>
            <person name="Wu L."/>
            <person name="Ma J."/>
        </authorList>
    </citation>
    <scope>NUCLEOTIDE SEQUENCE [LARGE SCALE GENOMIC DNA]</scope>
    <source>
        <strain evidence="6">JCM 17130</strain>
    </source>
</reference>
<dbReference type="Gene3D" id="3.20.20.80">
    <property type="entry name" value="Glycosidases"/>
    <property type="match status" value="1"/>
</dbReference>
<keyword evidence="6" id="KW-1185">Reference proteome</keyword>
<dbReference type="InterPro" id="IPR017853">
    <property type="entry name" value="GH"/>
</dbReference>
<feature type="domain" description="Glycoside hydrolase family 31 TIM barrel" evidence="3">
    <location>
        <begin position="185"/>
        <end position="487"/>
    </location>
</feature>
<dbReference type="EMBL" id="JBHUEE010000002">
    <property type="protein sequence ID" value="MFD1717051.1"/>
    <property type="molecule type" value="Genomic_DNA"/>
</dbReference>
<dbReference type="SUPFAM" id="SSF74650">
    <property type="entry name" value="Galactose mutarotase-like"/>
    <property type="match status" value="1"/>
</dbReference>
<comment type="caution">
    <text evidence="5">The sequence shown here is derived from an EMBL/GenBank/DDBJ whole genome shotgun (WGS) entry which is preliminary data.</text>
</comment>
<evidence type="ECO:0000259" key="3">
    <source>
        <dbReference type="Pfam" id="PF01055"/>
    </source>
</evidence>
<proteinExistence type="inferred from homology"/>
<dbReference type="PANTHER" id="PTHR22762">
    <property type="entry name" value="ALPHA-GLUCOSIDASE"/>
    <property type="match status" value="1"/>
</dbReference>
<gene>
    <name evidence="5" type="ORF">ACFSE6_04345</name>
</gene>
<evidence type="ECO:0000313" key="6">
    <source>
        <dbReference type="Proteomes" id="UP001597277"/>
    </source>
</evidence>
<accession>A0ABW4L0L0</accession>
<evidence type="ECO:0000313" key="5">
    <source>
        <dbReference type="EMBL" id="MFD1717051.1"/>
    </source>
</evidence>
<evidence type="ECO:0000256" key="2">
    <source>
        <dbReference type="RuleBase" id="RU361185"/>
    </source>
</evidence>
<dbReference type="InterPro" id="IPR013780">
    <property type="entry name" value="Glyco_hydro_b"/>
</dbReference>
<dbReference type="InterPro" id="IPR011013">
    <property type="entry name" value="Gal_mutarotase_sf_dom"/>
</dbReference>